<dbReference type="Proteomes" id="UP000019365">
    <property type="component" value="Unassembled WGS sequence"/>
</dbReference>
<keyword evidence="4" id="KW-0067">ATP-binding</keyword>
<name>W7UGE2_RUMFL</name>
<evidence type="ECO:0000313" key="7">
    <source>
        <dbReference type="Proteomes" id="UP000019365"/>
    </source>
</evidence>
<dbReference type="PATRIC" id="fig|1341157.4.peg.1096"/>
<accession>W7UGE2</accession>
<comment type="similarity">
    <text evidence="1">Belongs to the ABC transporter superfamily.</text>
</comment>
<dbReference type="Gene3D" id="3.40.50.300">
    <property type="entry name" value="P-loop containing nucleotide triphosphate hydrolases"/>
    <property type="match status" value="1"/>
</dbReference>
<dbReference type="PANTHER" id="PTHR42798:SF7">
    <property type="entry name" value="ALPHA-D-RIBOSE 1-METHYLPHOSPHONATE 5-TRIPHOSPHATE SYNTHASE SUBUNIT PHNL"/>
    <property type="match status" value="1"/>
</dbReference>
<dbReference type="SUPFAM" id="SSF52540">
    <property type="entry name" value="P-loop containing nucleoside triphosphate hydrolases"/>
    <property type="match status" value="1"/>
</dbReference>
<dbReference type="GO" id="GO:0016887">
    <property type="term" value="F:ATP hydrolysis activity"/>
    <property type="evidence" value="ECO:0007669"/>
    <property type="project" value="InterPro"/>
</dbReference>
<keyword evidence="3" id="KW-0547">Nucleotide-binding</keyword>
<dbReference type="PROSITE" id="PS50893">
    <property type="entry name" value="ABC_TRANSPORTER_2"/>
    <property type="match status" value="1"/>
</dbReference>
<dbReference type="InterPro" id="IPR027417">
    <property type="entry name" value="P-loop_NTPase"/>
</dbReference>
<dbReference type="EMBL" id="ATAX01000016">
    <property type="protein sequence ID" value="EWM54226.1"/>
    <property type="molecule type" value="Genomic_DNA"/>
</dbReference>
<evidence type="ECO:0000256" key="1">
    <source>
        <dbReference type="ARBA" id="ARBA00005417"/>
    </source>
</evidence>
<evidence type="ECO:0000256" key="3">
    <source>
        <dbReference type="ARBA" id="ARBA00022741"/>
    </source>
</evidence>
<dbReference type="AlphaFoldDB" id="W7UGE2"/>
<dbReference type="eggNOG" id="COG1136">
    <property type="taxonomic scope" value="Bacteria"/>
</dbReference>
<evidence type="ECO:0000256" key="4">
    <source>
        <dbReference type="ARBA" id="ARBA00022840"/>
    </source>
</evidence>
<evidence type="ECO:0000313" key="6">
    <source>
        <dbReference type="EMBL" id="EWM54226.1"/>
    </source>
</evidence>
<keyword evidence="7" id="KW-1185">Reference proteome</keyword>
<reference evidence="6 7" key="1">
    <citation type="journal article" date="2014" name="PLoS ONE">
        <title>Rumen cellulosomics: divergent fiber-degrading strategies revealed by comparative genome-wide analysis of six ruminococcal strains.</title>
        <authorList>
            <person name="Dassa B."/>
            <person name="Borovok I."/>
            <person name="Ruimy-Israeli V."/>
            <person name="Lamed R."/>
            <person name="Flint H.J."/>
            <person name="Duncan S.H."/>
            <person name="Henrissat B."/>
            <person name="Coutinho P."/>
            <person name="Morrison M."/>
            <person name="Mosoni P."/>
            <person name="Yeoman C.J."/>
            <person name="White B.A."/>
            <person name="Bayer E.A."/>
        </authorList>
    </citation>
    <scope>NUCLEOTIDE SEQUENCE [LARGE SCALE GENOMIC DNA]</scope>
    <source>
        <strain evidence="6 7">007c</strain>
    </source>
</reference>
<dbReference type="RefSeq" id="WP_037297891.1">
    <property type="nucleotide sequence ID" value="NZ_ATAX01000016.1"/>
</dbReference>
<dbReference type="GO" id="GO:0005524">
    <property type="term" value="F:ATP binding"/>
    <property type="evidence" value="ECO:0007669"/>
    <property type="project" value="UniProtKB-KW"/>
</dbReference>
<gene>
    <name evidence="6" type="ORF">RF007C_12525</name>
</gene>
<dbReference type="InterPro" id="IPR017911">
    <property type="entry name" value="MacB-like_ATP-bd"/>
</dbReference>
<organism evidence="6 7">
    <name type="scientific">Ruminococcus flavefaciens 007c</name>
    <dbReference type="NCBI Taxonomy" id="1341157"/>
    <lineage>
        <taxon>Bacteria</taxon>
        <taxon>Bacillati</taxon>
        <taxon>Bacillota</taxon>
        <taxon>Clostridia</taxon>
        <taxon>Eubacteriales</taxon>
        <taxon>Oscillospiraceae</taxon>
        <taxon>Ruminococcus</taxon>
    </lineage>
</organism>
<dbReference type="SMART" id="SM00382">
    <property type="entry name" value="AAA"/>
    <property type="match status" value="1"/>
</dbReference>
<dbReference type="InterPro" id="IPR003593">
    <property type="entry name" value="AAA+_ATPase"/>
</dbReference>
<protein>
    <submittedName>
        <fullName evidence="6">ABC transporter</fullName>
    </submittedName>
</protein>
<dbReference type="CDD" id="cd03255">
    <property type="entry name" value="ABC_MJ0796_LolCDE_FtsE"/>
    <property type="match status" value="1"/>
</dbReference>
<dbReference type="InterPro" id="IPR003439">
    <property type="entry name" value="ABC_transporter-like_ATP-bd"/>
</dbReference>
<dbReference type="OrthoDB" id="9802264at2"/>
<comment type="caution">
    <text evidence="6">The sequence shown here is derived from an EMBL/GenBank/DDBJ whole genome shotgun (WGS) entry which is preliminary data.</text>
</comment>
<evidence type="ECO:0000256" key="2">
    <source>
        <dbReference type="ARBA" id="ARBA00022448"/>
    </source>
</evidence>
<dbReference type="PROSITE" id="PS00211">
    <property type="entry name" value="ABC_TRANSPORTER_1"/>
    <property type="match status" value="1"/>
</dbReference>
<dbReference type="PANTHER" id="PTHR42798">
    <property type="entry name" value="LIPOPROTEIN-RELEASING SYSTEM ATP-BINDING PROTEIN LOLD"/>
    <property type="match status" value="1"/>
</dbReference>
<dbReference type="GO" id="GO:0098796">
    <property type="term" value="C:membrane protein complex"/>
    <property type="evidence" value="ECO:0007669"/>
    <property type="project" value="UniProtKB-ARBA"/>
</dbReference>
<dbReference type="FunFam" id="3.40.50.300:FF:000032">
    <property type="entry name" value="Export ABC transporter ATP-binding protein"/>
    <property type="match status" value="1"/>
</dbReference>
<keyword evidence="2" id="KW-0813">Transport</keyword>
<evidence type="ECO:0000259" key="5">
    <source>
        <dbReference type="PROSITE" id="PS50893"/>
    </source>
</evidence>
<feature type="domain" description="ABC transporter" evidence="5">
    <location>
        <begin position="5"/>
        <end position="233"/>
    </location>
</feature>
<dbReference type="Pfam" id="PF00005">
    <property type="entry name" value="ABC_tran"/>
    <property type="match status" value="1"/>
</dbReference>
<sequence length="234" mass="25201">MANVIEVNNVYKAFGKGENMTKVLSGASLTVEKGEFVSLMGASGSGKSTLLYLIGGLDRYFNGNISVCGMDIGKMKEKDLSAMRLDKIGFIFQFYNLVQNLNVEDNILLPSSVQGKSKAEMEAKLTEILRITGLTEKRKAKPSELSGGQQQRVAIARAVIGDPEIILADEPTGNLDSNAGAEIMKLFSEINKEKGITILQVTHSHKCAAYGDRIVELVNGRTDAGAEEEAPAAE</sequence>
<dbReference type="InterPro" id="IPR017871">
    <property type="entry name" value="ABC_transporter-like_CS"/>
</dbReference>
<proteinExistence type="inferred from homology"/>
<dbReference type="GO" id="GO:0022857">
    <property type="term" value="F:transmembrane transporter activity"/>
    <property type="evidence" value="ECO:0007669"/>
    <property type="project" value="UniProtKB-ARBA"/>
</dbReference>